<evidence type="ECO:0000313" key="3">
    <source>
        <dbReference type="EMBL" id="GBG89608.1"/>
    </source>
</evidence>
<comment type="caution">
    <text evidence="3">The sequence shown here is derived from an EMBL/GenBank/DDBJ whole genome shotgun (WGS) entry which is preliminary data.</text>
</comment>
<protein>
    <submittedName>
        <fullName evidence="3">Uncharacterized protein</fullName>
    </submittedName>
</protein>
<gene>
    <name evidence="3" type="ORF">CBR_g49398</name>
</gene>
<sequence>MEGPAIFGSSAGAKFLRALVTWFGLSFLVVASASRFYILQFPSQPSISQVNSDEVSLDIRSFQPRVTEVEHKSRAICAKNVTQRKEIQQDTGEKGSKVFPESVLRRLQDVESQGSFQFLDTQVLSFRRDMLFGKVFEGLDSDAEIHYVDLSRKDERIFFQLGRYATYGMATGSSNDSDPGAVTLLFDRPTRYTDIYSFTFVDMELYGGQGRFLVYGDEGSNSLVTVALDSHKPPFPSWRLPEEFAMTGFDTIASDPTHPYLYISTRGALFRLTLPLYLNESVTLERLPFAANVSAGVQVSQKRLSRHAISADRKLLYASSCADKAIFRLRLGTGEAEKINGLVELDCPDGLALTADGCNLISTEKNAGRIQLINFASPGGAVNYIYTLVGSSSSSQATRSSSLPFTGIAMSPEGSLIYVGSKKSIYEFAVNKSTLPSCNSRITPSIAPPSEGSSVPNHPSSRSKKTSTVTIVVSVLGAFLGVLGLGGITVKLVLNCQRSTLAIEDRPATATS</sequence>
<dbReference type="Gene3D" id="2.130.10.10">
    <property type="entry name" value="YVTN repeat-like/Quinoprotein amine dehydrogenase"/>
    <property type="match status" value="1"/>
</dbReference>
<evidence type="ECO:0000256" key="2">
    <source>
        <dbReference type="SAM" id="Phobius"/>
    </source>
</evidence>
<organism evidence="3 4">
    <name type="scientific">Chara braunii</name>
    <name type="common">Braun's stonewort</name>
    <dbReference type="NCBI Taxonomy" id="69332"/>
    <lineage>
        <taxon>Eukaryota</taxon>
        <taxon>Viridiplantae</taxon>
        <taxon>Streptophyta</taxon>
        <taxon>Charophyceae</taxon>
        <taxon>Charales</taxon>
        <taxon>Characeae</taxon>
        <taxon>Chara</taxon>
    </lineage>
</organism>
<evidence type="ECO:0000313" key="4">
    <source>
        <dbReference type="Proteomes" id="UP000265515"/>
    </source>
</evidence>
<dbReference type="Gramene" id="GBG89608">
    <property type="protein sequence ID" value="GBG89608"/>
    <property type="gene ID" value="CBR_g49398"/>
</dbReference>
<feature type="region of interest" description="Disordered" evidence="1">
    <location>
        <begin position="441"/>
        <end position="463"/>
    </location>
</feature>
<keyword evidence="4" id="KW-1185">Reference proteome</keyword>
<dbReference type="EMBL" id="BFEA01000748">
    <property type="protein sequence ID" value="GBG89608.1"/>
    <property type="molecule type" value="Genomic_DNA"/>
</dbReference>
<accession>A0A388M4V0</accession>
<keyword evidence="2" id="KW-0472">Membrane</keyword>
<dbReference type="Proteomes" id="UP000265515">
    <property type="component" value="Unassembled WGS sequence"/>
</dbReference>
<feature type="transmembrane region" description="Helical" evidence="2">
    <location>
        <begin position="469"/>
        <end position="494"/>
    </location>
</feature>
<dbReference type="AlphaFoldDB" id="A0A388M4V0"/>
<proteinExistence type="predicted"/>
<keyword evidence="2" id="KW-0812">Transmembrane</keyword>
<name>A0A388M4V0_CHABU</name>
<reference evidence="3 4" key="1">
    <citation type="journal article" date="2018" name="Cell">
        <title>The Chara Genome: Secondary Complexity and Implications for Plant Terrestrialization.</title>
        <authorList>
            <person name="Nishiyama T."/>
            <person name="Sakayama H."/>
            <person name="Vries J.D."/>
            <person name="Buschmann H."/>
            <person name="Saint-Marcoux D."/>
            <person name="Ullrich K.K."/>
            <person name="Haas F.B."/>
            <person name="Vanderstraeten L."/>
            <person name="Becker D."/>
            <person name="Lang D."/>
            <person name="Vosolsobe S."/>
            <person name="Rombauts S."/>
            <person name="Wilhelmsson P.K.I."/>
            <person name="Janitza P."/>
            <person name="Kern R."/>
            <person name="Heyl A."/>
            <person name="Rumpler F."/>
            <person name="Villalobos L.I.A.C."/>
            <person name="Clay J.M."/>
            <person name="Skokan R."/>
            <person name="Toyoda A."/>
            <person name="Suzuki Y."/>
            <person name="Kagoshima H."/>
            <person name="Schijlen E."/>
            <person name="Tajeshwar N."/>
            <person name="Catarino B."/>
            <person name="Hetherington A.J."/>
            <person name="Saltykova A."/>
            <person name="Bonnot C."/>
            <person name="Breuninger H."/>
            <person name="Symeonidi A."/>
            <person name="Radhakrishnan G.V."/>
            <person name="Van Nieuwerburgh F."/>
            <person name="Deforce D."/>
            <person name="Chang C."/>
            <person name="Karol K.G."/>
            <person name="Hedrich R."/>
            <person name="Ulvskov P."/>
            <person name="Glockner G."/>
            <person name="Delwiche C.F."/>
            <person name="Petrasek J."/>
            <person name="Van de Peer Y."/>
            <person name="Friml J."/>
            <person name="Beilby M."/>
            <person name="Dolan L."/>
            <person name="Kohara Y."/>
            <person name="Sugano S."/>
            <person name="Fujiyama A."/>
            <person name="Delaux P.-M."/>
            <person name="Quint M."/>
            <person name="TheiBen G."/>
            <person name="Hagemann M."/>
            <person name="Harholt J."/>
            <person name="Dunand C."/>
            <person name="Zachgo S."/>
            <person name="Langdale J."/>
            <person name="Maumus F."/>
            <person name="Straeten D.V.D."/>
            <person name="Gould S.B."/>
            <person name="Rensing S.A."/>
        </authorList>
    </citation>
    <scope>NUCLEOTIDE SEQUENCE [LARGE SCALE GENOMIC DNA]</scope>
    <source>
        <strain evidence="3 4">S276</strain>
    </source>
</reference>
<evidence type="ECO:0000256" key="1">
    <source>
        <dbReference type="SAM" id="MobiDB-lite"/>
    </source>
</evidence>
<dbReference type="SUPFAM" id="SSF75011">
    <property type="entry name" value="3-carboxy-cis,cis-mucoante lactonizing enzyme"/>
    <property type="match status" value="1"/>
</dbReference>
<keyword evidence="2" id="KW-1133">Transmembrane helix</keyword>
<dbReference type="InterPro" id="IPR015943">
    <property type="entry name" value="WD40/YVTN_repeat-like_dom_sf"/>
</dbReference>